<feature type="region of interest" description="Disordered" evidence="1">
    <location>
        <begin position="1"/>
        <end position="26"/>
    </location>
</feature>
<evidence type="ECO:0000313" key="4">
    <source>
        <dbReference type="Proteomes" id="UP001374579"/>
    </source>
</evidence>
<organism evidence="3 4">
    <name type="scientific">Littorina saxatilis</name>
    <dbReference type="NCBI Taxonomy" id="31220"/>
    <lineage>
        <taxon>Eukaryota</taxon>
        <taxon>Metazoa</taxon>
        <taxon>Spiralia</taxon>
        <taxon>Lophotrochozoa</taxon>
        <taxon>Mollusca</taxon>
        <taxon>Gastropoda</taxon>
        <taxon>Caenogastropoda</taxon>
        <taxon>Littorinimorpha</taxon>
        <taxon>Littorinoidea</taxon>
        <taxon>Littorinidae</taxon>
        <taxon>Littorina</taxon>
    </lineage>
</organism>
<keyword evidence="2" id="KW-0812">Transmembrane</keyword>
<evidence type="ECO:0000256" key="2">
    <source>
        <dbReference type="SAM" id="Phobius"/>
    </source>
</evidence>
<feature type="region of interest" description="Disordered" evidence="1">
    <location>
        <begin position="117"/>
        <end position="150"/>
    </location>
</feature>
<keyword evidence="2" id="KW-1133">Transmembrane helix</keyword>
<feature type="transmembrane region" description="Helical" evidence="2">
    <location>
        <begin position="34"/>
        <end position="61"/>
    </location>
</feature>
<comment type="caution">
    <text evidence="3">The sequence shown here is derived from an EMBL/GenBank/DDBJ whole genome shotgun (WGS) entry which is preliminary data.</text>
</comment>
<gene>
    <name evidence="3" type="ORF">V1264_008725</name>
</gene>
<evidence type="ECO:0000256" key="1">
    <source>
        <dbReference type="SAM" id="MobiDB-lite"/>
    </source>
</evidence>
<proteinExistence type="predicted"/>
<dbReference type="Proteomes" id="UP001374579">
    <property type="component" value="Unassembled WGS sequence"/>
</dbReference>
<protein>
    <submittedName>
        <fullName evidence="3">Uncharacterized protein</fullName>
    </submittedName>
</protein>
<dbReference type="AlphaFoldDB" id="A0AAN9ATP2"/>
<evidence type="ECO:0000313" key="3">
    <source>
        <dbReference type="EMBL" id="KAK7093073.1"/>
    </source>
</evidence>
<reference evidence="3 4" key="1">
    <citation type="submission" date="2024-02" db="EMBL/GenBank/DDBJ databases">
        <title>Chromosome-scale genome assembly of the rough periwinkle Littorina saxatilis.</title>
        <authorList>
            <person name="De Jode A."/>
            <person name="Faria R."/>
            <person name="Formenti G."/>
            <person name="Sims Y."/>
            <person name="Smith T.P."/>
            <person name="Tracey A."/>
            <person name="Wood J.M.D."/>
            <person name="Zagrodzka Z.B."/>
            <person name="Johannesson K."/>
            <person name="Butlin R.K."/>
            <person name="Leder E.H."/>
        </authorList>
    </citation>
    <scope>NUCLEOTIDE SEQUENCE [LARGE SCALE GENOMIC DNA]</scope>
    <source>
        <strain evidence="3">Snail1</strain>
        <tissue evidence="3">Muscle</tissue>
    </source>
</reference>
<accession>A0AAN9ATP2</accession>
<keyword evidence="2" id="KW-0472">Membrane</keyword>
<dbReference type="EMBL" id="JBAMIC010000021">
    <property type="protein sequence ID" value="KAK7093073.1"/>
    <property type="molecule type" value="Genomic_DNA"/>
</dbReference>
<name>A0AAN9ATP2_9CAEN</name>
<feature type="compositionally biased region" description="Gly residues" evidence="1">
    <location>
        <begin position="120"/>
        <end position="131"/>
    </location>
</feature>
<sequence>MDREQTTAPLTDKSDADAKGKYSGPPKWRSSRFILAYMIMMGNAVVFFQRVSFSMVIVCMVNHTALAPTARLPDNGSDGQGAHSTSSPLGSNLTLSFLATTHRDMTWQGDDDVVFNETGDGAGGGRPGLQGGQHCDIVESPSAGHEEKEV</sequence>
<keyword evidence="4" id="KW-1185">Reference proteome</keyword>